<dbReference type="AlphaFoldDB" id="A0A1Y1S3H0"/>
<keyword evidence="3" id="KW-1185">Reference proteome</keyword>
<evidence type="ECO:0000259" key="1">
    <source>
        <dbReference type="Pfam" id="PF01966"/>
    </source>
</evidence>
<reference evidence="2 3" key="1">
    <citation type="submission" date="2017-03" db="EMBL/GenBank/DDBJ databases">
        <title>Draft Genome sequence of Marispirochaeta sp. strain JC444.</title>
        <authorList>
            <person name="Shivani Y."/>
            <person name="Subhash Y."/>
            <person name="Sasikala C."/>
            <person name="Ramana C."/>
        </authorList>
    </citation>
    <scope>NUCLEOTIDE SEQUENCE [LARGE SCALE GENOMIC DNA]</scope>
    <source>
        <strain evidence="2 3">JC444</strain>
    </source>
</reference>
<evidence type="ECO:0000313" key="3">
    <source>
        <dbReference type="Proteomes" id="UP000192343"/>
    </source>
</evidence>
<dbReference type="OrthoDB" id="9797344at2"/>
<comment type="caution">
    <text evidence="2">The sequence shown here is derived from an EMBL/GenBank/DDBJ whole genome shotgun (WGS) entry which is preliminary data.</text>
</comment>
<sequence>MDVKEDESEAILREFREFLVSYLRGKSTSEKRGYPWKDSWQYIVSHSLRVESYAKELIELEGGLSESEALMIRAAALMHDIGSLDDRRRHAKTGAGIVENFCRNKSHITARLNVKTLLSLILTHQKKDGKEKKLPYAILKDSDILDELGAMSIFMISHQADRERYDYYAQVLKLLERNEYGFFKKQEQRLSTLGARKIMRRKFAFIKQFALHLRDELKGTEKLKL</sequence>
<proteinExistence type="predicted"/>
<accession>A0A1Y1S3H0</accession>
<dbReference type="Pfam" id="PF01966">
    <property type="entry name" value="HD"/>
    <property type="match status" value="1"/>
</dbReference>
<dbReference type="InterPro" id="IPR006675">
    <property type="entry name" value="HDIG_dom"/>
</dbReference>
<gene>
    <name evidence="2" type="ORF">B4O97_02115</name>
</gene>
<dbReference type="Gene3D" id="1.10.3210.10">
    <property type="entry name" value="Hypothetical protein af1432"/>
    <property type="match status" value="1"/>
</dbReference>
<protein>
    <recommendedName>
        <fullName evidence="1">HD domain-containing protein</fullName>
    </recommendedName>
</protein>
<dbReference type="EMBL" id="MWQY01000002">
    <property type="protein sequence ID" value="ORC37820.1"/>
    <property type="molecule type" value="Genomic_DNA"/>
</dbReference>
<feature type="domain" description="HD" evidence="1">
    <location>
        <begin position="44"/>
        <end position="146"/>
    </location>
</feature>
<organism evidence="2 3">
    <name type="scientific">Marispirochaeta aestuarii</name>
    <dbReference type="NCBI Taxonomy" id="1963862"/>
    <lineage>
        <taxon>Bacteria</taxon>
        <taxon>Pseudomonadati</taxon>
        <taxon>Spirochaetota</taxon>
        <taxon>Spirochaetia</taxon>
        <taxon>Spirochaetales</taxon>
        <taxon>Spirochaetaceae</taxon>
        <taxon>Marispirochaeta</taxon>
    </lineage>
</organism>
<name>A0A1Y1S3H0_9SPIO</name>
<dbReference type="InterPro" id="IPR006674">
    <property type="entry name" value="HD_domain"/>
</dbReference>
<dbReference type="NCBIfam" id="TIGR00277">
    <property type="entry name" value="HDIG"/>
    <property type="match status" value="1"/>
</dbReference>
<evidence type="ECO:0000313" key="2">
    <source>
        <dbReference type="EMBL" id="ORC37820.1"/>
    </source>
</evidence>
<dbReference type="RefSeq" id="WP_083047853.1">
    <property type="nucleotide sequence ID" value="NZ_CAXXQO010000003.1"/>
</dbReference>
<dbReference type="Proteomes" id="UP000192343">
    <property type="component" value="Unassembled WGS sequence"/>
</dbReference>
<dbReference type="STRING" id="1963862.B4O97_02115"/>
<dbReference type="CDD" id="cd00077">
    <property type="entry name" value="HDc"/>
    <property type="match status" value="1"/>
</dbReference>
<dbReference type="InterPro" id="IPR003607">
    <property type="entry name" value="HD/PDEase_dom"/>
</dbReference>
<dbReference type="SUPFAM" id="SSF109604">
    <property type="entry name" value="HD-domain/PDEase-like"/>
    <property type="match status" value="1"/>
</dbReference>